<feature type="coiled-coil region" evidence="9">
    <location>
        <begin position="737"/>
        <end position="778"/>
    </location>
</feature>
<evidence type="ECO:0000256" key="8">
    <source>
        <dbReference type="RuleBase" id="RU000394"/>
    </source>
</evidence>
<dbReference type="STRING" id="451379.A0A0N5ADV5"/>
<dbReference type="InterPro" id="IPR001752">
    <property type="entry name" value="Kinesin_motor_dom"/>
</dbReference>
<dbReference type="Pfam" id="PF00225">
    <property type="entry name" value="Kinesin"/>
    <property type="match status" value="1"/>
</dbReference>
<dbReference type="InterPro" id="IPR027417">
    <property type="entry name" value="P-loop_NTPase"/>
</dbReference>
<protein>
    <recommendedName>
        <fullName evidence="8">Kinesin-like protein</fullName>
    </recommendedName>
</protein>
<reference evidence="12" key="1">
    <citation type="submission" date="2017-02" db="UniProtKB">
        <authorList>
            <consortium name="WormBaseParasite"/>
        </authorList>
    </citation>
    <scope>IDENTIFICATION</scope>
</reference>
<dbReference type="GO" id="GO:0051231">
    <property type="term" value="P:spindle elongation"/>
    <property type="evidence" value="ECO:0007669"/>
    <property type="project" value="TreeGrafter"/>
</dbReference>
<dbReference type="AlphaFoldDB" id="A0A0N5ADV5"/>
<evidence type="ECO:0000256" key="5">
    <source>
        <dbReference type="ARBA" id="ARBA00023054"/>
    </source>
</evidence>
<dbReference type="InterPro" id="IPR027640">
    <property type="entry name" value="Kinesin-like_fam"/>
</dbReference>
<evidence type="ECO:0000256" key="1">
    <source>
        <dbReference type="ARBA" id="ARBA00004245"/>
    </source>
</evidence>
<dbReference type="Gene3D" id="3.40.850.10">
    <property type="entry name" value="Kinesin motor domain"/>
    <property type="match status" value="1"/>
</dbReference>
<evidence type="ECO:0000256" key="7">
    <source>
        <dbReference type="PROSITE-ProRule" id="PRU00283"/>
    </source>
</evidence>
<dbReference type="GO" id="GO:0008017">
    <property type="term" value="F:microtubule binding"/>
    <property type="evidence" value="ECO:0007669"/>
    <property type="project" value="InterPro"/>
</dbReference>
<keyword evidence="3 7" id="KW-0547">Nucleotide-binding</keyword>
<dbReference type="InterPro" id="IPR036961">
    <property type="entry name" value="Kinesin_motor_dom_sf"/>
</dbReference>
<dbReference type="Pfam" id="PF25764">
    <property type="entry name" value="KIF21A_4th"/>
    <property type="match status" value="1"/>
</dbReference>
<evidence type="ECO:0000313" key="12">
    <source>
        <dbReference type="WBParaSite" id="SMUV_0000237901-mRNA-1"/>
    </source>
</evidence>
<accession>A0A0N5ADV5</accession>
<keyword evidence="2" id="KW-0963">Cytoplasm</keyword>
<dbReference type="PANTHER" id="PTHR47969">
    <property type="entry name" value="CHROMOSOME-ASSOCIATED KINESIN KIF4A-RELATED"/>
    <property type="match status" value="1"/>
</dbReference>
<keyword evidence="5 9" id="KW-0175">Coiled coil</keyword>
<feature type="domain" description="Kinesin motor" evidence="10">
    <location>
        <begin position="4"/>
        <end position="357"/>
    </location>
</feature>
<keyword evidence="6" id="KW-0206">Cytoskeleton</keyword>
<dbReference type="GO" id="GO:0005875">
    <property type="term" value="C:microtubule associated complex"/>
    <property type="evidence" value="ECO:0007669"/>
    <property type="project" value="TreeGrafter"/>
</dbReference>
<name>A0A0N5ADV5_9BILA</name>
<evidence type="ECO:0000256" key="2">
    <source>
        <dbReference type="ARBA" id="ARBA00022490"/>
    </source>
</evidence>
<evidence type="ECO:0000256" key="6">
    <source>
        <dbReference type="ARBA" id="ARBA00023212"/>
    </source>
</evidence>
<evidence type="ECO:0000313" key="11">
    <source>
        <dbReference type="Proteomes" id="UP000046393"/>
    </source>
</evidence>
<evidence type="ECO:0000256" key="3">
    <source>
        <dbReference type="ARBA" id="ARBA00022741"/>
    </source>
</evidence>
<keyword evidence="11" id="KW-1185">Reference proteome</keyword>
<dbReference type="WBParaSite" id="SMUV_0000237901-mRNA-1">
    <property type="protein sequence ID" value="SMUV_0000237901-mRNA-1"/>
    <property type="gene ID" value="SMUV_0000237901"/>
</dbReference>
<feature type="coiled-coil region" evidence="9">
    <location>
        <begin position="484"/>
        <end position="604"/>
    </location>
</feature>
<dbReference type="InterPro" id="IPR019821">
    <property type="entry name" value="Kinesin_motor_CS"/>
</dbReference>
<dbReference type="GO" id="GO:0005524">
    <property type="term" value="F:ATP binding"/>
    <property type="evidence" value="ECO:0007669"/>
    <property type="project" value="UniProtKB-UniRule"/>
</dbReference>
<dbReference type="PANTHER" id="PTHR47969:SF15">
    <property type="entry name" value="CHROMOSOME-ASSOCIATED KINESIN KIF4A-RELATED"/>
    <property type="match status" value="1"/>
</dbReference>
<evidence type="ECO:0000256" key="4">
    <source>
        <dbReference type="ARBA" id="ARBA00022840"/>
    </source>
</evidence>
<comment type="subcellular location">
    <subcellularLocation>
        <location evidence="1">Cytoplasm</location>
        <location evidence="1">Cytoskeleton</location>
    </subcellularLocation>
</comment>
<dbReference type="PROSITE" id="PS50067">
    <property type="entry name" value="KINESIN_MOTOR_2"/>
    <property type="match status" value="1"/>
</dbReference>
<dbReference type="GO" id="GO:0007018">
    <property type="term" value="P:microtubule-based movement"/>
    <property type="evidence" value="ECO:0007669"/>
    <property type="project" value="InterPro"/>
</dbReference>
<proteinExistence type="inferred from homology"/>
<sequence>MTDCIKVAVRGRPFNSKELAEGTNECLQYYVDSNQLAVNGAFFAFDMIFDPLCSQANVYDACAAPLVEKLFNGSFCTKLPTLCTIFQNELVYWKINVLLITLGYNCTIIAYGQTGSGKTYTIGTEETEKSMTSEGKGIIPRIIDAILCQVNNSAASYSVSLSMLEIYDEKILDLLSSKKNVLQVREKNGVTYVKNLTCELVTDLETAMKQLKKGGMMRSKGETAMNLKSSRSHAILTIYLDKVSTEPREKTFKSKLSLVDLAGSERLNKTLSKGKRLREGIKINSGLLALGNVISALAEQGSNSGYIPYRDSKITRLLQDSLGGNSYTVMIACVSPANSNAEETLSTLRYANRAKNIKNHPIVNIDPSYRVVQDLRSQLAAVQRELTIYKTGKHGITNDVLGFRNLDALHELQMKYDNLVNENHCAHLQLVEAMTENSQIIVQLSALGKERDRLKELLDHVRRILHAHRDQIDATNYLQEIMQMLQCERNLAEENSLVAKEEAEERAVATNEQPHKHHTIEVDELKAKLISVQREEDELILKLKGNISQNKCTEKLRRKVQDLEGEIHVNRRQLSELLKLEKDKAKLQEKVSKLSNEVAKMKKLRVKMANQMQSEETKFRRLKISMEREITKIQNQGKKREAHMVREAALSKQRLMVYQQKYEEVNAFSRRLQQQLRAAAFLDKELKLAFSAAEAEMRYKVLIKQQENSSGCHRNLTLQLECISEEPPKKKGISSDRKCITSCAEAKQEQIENLEKEINLRNIELQKLQQKFNEVNNDICNEKRWDSISSLLCAKIALKRIFAEVVKERREVLEKEWLLEQMKKQKEEAEMKFNAIKLDYEKQLKDERKIADKLKLDLVRVEHIGAQKDEKCLNQSMPFEDFENVNNVTYYVTPLSRKRRRHLGNSKTPTLRSRNQYCFQKFDETFDQSTSNVGADIKIDENCNSTFIIERNDNHVDDHKLVVPVIEDESSEMCLKRLKK</sequence>
<keyword evidence="7 8" id="KW-0505">Motor protein</keyword>
<feature type="binding site" evidence="7">
    <location>
        <begin position="112"/>
        <end position="119"/>
    </location>
    <ligand>
        <name>ATP</name>
        <dbReference type="ChEBI" id="CHEBI:30616"/>
    </ligand>
</feature>
<keyword evidence="4 7" id="KW-0067">ATP-binding</keyword>
<dbReference type="GO" id="GO:0003777">
    <property type="term" value="F:microtubule motor activity"/>
    <property type="evidence" value="ECO:0007669"/>
    <property type="project" value="InterPro"/>
</dbReference>
<comment type="similarity">
    <text evidence="7 8">Belongs to the TRAFAC class myosin-kinesin ATPase superfamily. Kinesin family.</text>
</comment>
<dbReference type="GO" id="GO:0007052">
    <property type="term" value="P:mitotic spindle organization"/>
    <property type="evidence" value="ECO:0007669"/>
    <property type="project" value="TreeGrafter"/>
</dbReference>
<dbReference type="PROSITE" id="PS00411">
    <property type="entry name" value="KINESIN_MOTOR_1"/>
    <property type="match status" value="1"/>
</dbReference>
<evidence type="ECO:0000256" key="9">
    <source>
        <dbReference type="SAM" id="Coils"/>
    </source>
</evidence>
<dbReference type="GO" id="GO:0005874">
    <property type="term" value="C:microtubule"/>
    <property type="evidence" value="ECO:0007669"/>
    <property type="project" value="UniProtKB-KW"/>
</dbReference>
<dbReference type="PRINTS" id="PR00380">
    <property type="entry name" value="KINESINHEAVY"/>
</dbReference>
<feature type="coiled-coil region" evidence="9">
    <location>
        <begin position="812"/>
        <end position="857"/>
    </location>
</feature>
<dbReference type="SMART" id="SM00129">
    <property type="entry name" value="KISc"/>
    <property type="match status" value="1"/>
</dbReference>
<dbReference type="Proteomes" id="UP000046393">
    <property type="component" value="Unplaced"/>
</dbReference>
<keyword evidence="8" id="KW-0493">Microtubule</keyword>
<evidence type="ECO:0000259" key="10">
    <source>
        <dbReference type="PROSITE" id="PS50067"/>
    </source>
</evidence>
<organism evidence="11 12">
    <name type="scientific">Syphacia muris</name>
    <dbReference type="NCBI Taxonomy" id="451379"/>
    <lineage>
        <taxon>Eukaryota</taxon>
        <taxon>Metazoa</taxon>
        <taxon>Ecdysozoa</taxon>
        <taxon>Nematoda</taxon>
        <taxon>Chromadorea</taxon>
        <taxon>Rhabditida</taxon>
        <taxon>Spirurina</taxon>
        <taxon>Oxyuridomorpha</taxon>
        <taxon>Oxyuroidea</taxon>
        <taxon>Oxyuridae</taxon>
        <taxon>Syphacia</taxon>
    </lineage>
</organism>
<dbReference type="SUPFAM" id="SSF52540">
    <property type="entry name" value="P-loop containing nucleoside triphosphate hydrolases"/>
    <property type="match status" value="1"/>
</dbReference>